<organism evidence="1 2">
    <name type="scientific">Lasiosphaeria miniovina</name>
    <dbReference type="NCBI Taxonomy" id="1954250"/>
    <lineage>
        <taxon>Eukaryota</taxon>
        <taxon>Fungi</taxon>
        <taxon>Dikarya</taxon>
        <taxon>Ascomycota</taxon>
        <taxon>Pezizomycotina</taxon>
        <taxon>Sordariomycetes</taxon>
        <taxon>Sordariomycetidae</taxon>
        <taxon>Sordariales</taxon>
        <taxon>Lasiosphaeriaceae</taxon>
        <taxon>Lasiosphaeria</taxon>
    </lineage>
</organism>
<name>A0AA39ZTJ4_9PEZI</name>
<keyword evidence="2" id="KW-1185">Reference proteome</keyword>
<comment type="caution">
    <text evidence="1">The sequence shown here is derived from an EMBL/GenBank/DDBJ whole genome shotgun (WGS) entry which is preliminary data.</text>
</comment>
<reference evidence="1" key="1">
    <citation type="submission" date="2023-06" db="EMBL/GenBank/DDBJ databases">
        <title>Genome-scale phylogeny and comparative genomics of the fungal order Sordariales.</title>
        <authorList>
            <consortium name="Lawrence Berkeley National Laboratory"/>
            <person name="Hensen N."/>
            <person name="Bonometti L."/>
            <person name="Westerberg I."/>
            <person name="Brannstrom I.O."/>
            <person name="Guillou S."/>
            <person name="Cros-Aarteil S."/>
            <person name="Calhoun S."/>
            <person name="Haridas S."/>
            <person name="Kuo A."/>
            <person name="Mondo S."/>
            <person name="Pangilinan J."/>
            <person name="Riley R."/>
            <person name="LaButti K."/>
            <person name="Andreopoulos B."/>
            <person name="Lipzen A."/>
            <person name="Chen C."/>
            <person name="Yanf M."/>
            <person name="Daum C."/>
            <person name="Ng V."/>
            <person name="Clum A."/>
            <person name="Steindorff A."/>
            <person name="Ohm R."/>
            <person name="Martin F."/>
            <person name="Silar P."/>
            <person name="Natvig D."/>
            <person name="Lalanne C."/>
            <person name="Gautier V."/>
            <person name="Ament-velasquez S.L."/>
            <person name="Kruys A."/>
            <person name="Hutchinson M.I."/>
            <person name="Powell A.J."/>
            <person name="Barry K."/>
            <person name="Miller A.N."/>
            <person name="Grigoriev I.V."/>
            <person name="Debuchy R."/>
            <person name="Gladieux P."/>
            <person name="Thoren M.H."/>
            <person name="Johannesson H."/>
        </authorList>
    </citation>
    <scope>NUCLEOTIDE SEQUENCE</scope>
    <source>
        <strain evidence="1">SMH2392-1A</strain>
    </source>
</reference>
<dbReference type="RefSeq" id="XP_060290220.1">
    <property type="nucleotide sequence ID" value="XM_060446180.1"/>
</dbReference>
<evidence type="ECO:0000313" key="2">
    <source>
        <dbReference type="Proteomes" id="UP001172101"/>
    </source>
</evidence>
<evidence type="ECO:0000313" key="1">
    <source>
        <dbReference type="EMBL" id="KAK0703361.1"/>
    </source>
</evidence>
<dbReference type="Proteomes" id="UP001172101">
    <property type="component" value="Unassembled WGS sequence"/>
</dbReference>
<dbReference type="EMBL" id="JAUIRO010000008">
    <property type="protein sequence ID" value="KAK0703361.1"/>
    <property type="molecule type" value="Genomic_DNA"/>
</dbReference>
<dbReference type="AlphaFoldDB" id="A0AA39ZTJ4"/>
<gene>
    <name evidence="1" type="ORF">B0T26DRAFT_756924</name>
</gene>
<protein>
    <submittedName>
        <fullName evidence="1">Uncharacterized protein</fullName>
    </submittedName>
</protein>
<sequence>MYPQAQEQQEPNVFSMRQLPDTQVAIFIGRVGKTELAREYAYKYKHEFDAVFGVGAKRAESPRNASTTIALELHPEGAKVHGDPIHNLGLVHRWFRVTNRRWLPLEAAWATAEIQASTAANGSVDLAGHPFAAKLGTQTSAQTKTASSHTPPSAAPDAFEACPDVLWPGSSTSAWEEGTPTHGVAFGADAVSCVGHGSSANRVRDARRQTGAQWWFVRGALFDAQRPESSSPPVVSSVRCFPQALRGPGVNASFVWGS</sequence>
<dbReference type="GeneID" id="85329450"/>
<proteinExistence type="predicted"/>
<accession>A0AA39ZTJ4</accession>